<dbReference type="HOGENOM" id="CLU_2611054_0_0_1"/>
<proteinExistence type="predicted"/>
<dbReference type="GO" id="GO:0016811">
    <property type="term" value="F:hydrolase activity, acting on carbon-nitrogen (but not peptide) bonds, in linear amides"/>
    <property type="evidence" value="ECO:0007669"/>
    <property type="project" value="InterPro"/>
</dbReference>
<reference evidence="1" key="2">
    <citation type="submission" date="2024-10" db="UniProtKB">
        <authorList>
            <consortium name="EnsemblProtists"/>
        </authorList>
    </citation>
    <scope>IDENTIFICATION</scope>
</reference>
<accession>A0A0D3JB70</accession>
<dbReference type="KEGG" id="ehx:EMIHUDRAFT_241900"/>
<evidence type="ECO:0000313" key="2">
    <source>
        <dbReference type="Proteomes" id="UP000013827"/>
    </source>
</evidence>
<dbReference type="Pfam" id="PF03069">
    <property type="entry name" value="FmdA_AmdA"/>
    <property type="match status" value="1"/>
</dbReference>
<dbReference type="EnsemblProtists" id="EOD20755">
    <property type="protein sequence ID" value="EOD20755"/>
    <property type="gene ID" value="EMIHUDRAFT_241900"/>
</dbReference>
<reference evidence="2" key="1">
    <citation type="journal article" date="2013" name="Nature">
        <title>Pan genome of the phytoplankton Emiliania underpins its global distribution.</title>
        <authorList>
            <person name="Read B.A."/>
            <person name="Kegel J."/>
            <person name="Klute M.J."/>
            <person name="Kuo A."/>
            <person name="Lefebvre S.C."/>
            <person name="Maumus F."/>
            <person name="Mayer C."/>
            <person name="Miller J."/>
            <person name="Monier A."/>
            <person name="Salamov A."/>
            <person name="Young J."/>
            <person name="Aguilar M."/>
            <person name="Claverie J.M."/>
            <person name="Frickenhaus S."/>
            <person name="Gonzalez K."/>
            <person name="Herman E.K."/>
            <person name="Lin Y.C."/>
            <person name="Napier J."/>
            <person name="Ogata H."/>
            <person name="Sarno A.F."/>
            <person name="Shmutz J."/>
            <person name="Schroeder D."/>
            <person name="de Vargas C."/>
            <person name="Verret F."/>
            <person name="von Dassow P."/>
            <person name="Valentin K."/>
            <person name="Van de Peer Y."/>
            <person name="Wheeler G."/>
            <person name="Dacks J.B."/>
            <person name="Delwiche C.F."/>
            <person name="Dyhrman S.T."/>
            <person name="Glockner G."/>
            <person name="John U."/>
            <person name="Richards T."/>
            <person name="Worden A.Z."/>
            <person name="Zhang X."/>
            <person name="Grigoriev I.V."/>
            <person name="Allen A.E."/>
            <person name="Bidle K."/>
            <person name="Borodovsky M."/>
            <person name="Bowler C."/>
            <person name="Brownlee C."/>
            <person name="Cock J.M."/>
            <person name="Elias M."/>
            <person name="Gladyshev V.N."/>
            <person name="Groth M."/>
            <person name="Guda C."/>
            <person name="Hadaegh A."/>
            <person name="Iglesias-Rodriguez M.D."/>
            <person name="Jenkins J."/>
            <person name="Jones B.M."/>
            <person name="Lawson T."/>
            <person name="Leese F."/>
            <person name="Lindquist E."/>
            <person name="Lobanov A."/>
            <person name="Lomsadze A."/>
            <person name="Malik S.B."/>
            <person name="Marsh M.E."/>
            <person name="Mackinder L."/>
            <person name="Mock T."/>
            <person name="Mueller-Roeber B."/>
            <person name="Pagarete A."/>
            <person name="Parker M."/>
            <person name="Probert I."/>
            <person name="Quesneville H."/>
            <person name="Raines C."/>
            <person name="Rensing S.A."/>
            <person name="Riano-Pachon D.M."/>
            <person name="Richier S."/>
            <person name="Rokitta S."/>
            <person name="Shiraiwa Y."/>
            <person name="Soanes D.M."/>
            <person name="van der Giezen M."/>
            <person name="Wahlund T.M."/>
            <person name="Williams B."/>
            <person name="Wilson W."/>
            <person name="Wolfe G."/>
            <person name="Wurch L.L."/>
        </authorList>
    </citation>
    <scope>NUCLEOTIDE SEQUENCE</scope>
</reference>
<dbReference type="Proteomes" id="UP000013827">
    <property type="component" value="Unassembled WGS sequence"/>
</dbReference>
<keyword evidence="2" id="KW-1185">Reference proteome</keyword>
<protein>
    <submittedName>
        <fullName evidence="1">Uncharacterized protein</fullName>
    </submittedName>
</protein>
<dbReference type="PaxDb" id="2903-EOD20755"/>
<name>A0A0D3JB70_EMIH1</name>
<evidence type="ECO:0000313" key="1">
    <source>
        <dbReference type="EnsemblProtists" id="EOD20755"/>
    </source>
</evidence>
<organism evidence="1 2">
    <name type="scientific">Emiliania huxleyi (strain CCMP1516)</name>
    <dbReference type="NCBI Taxonomy" id="280463"/>
    <lineage>
        <taxon>Eukaryota</taxon>
        <taxon>Haptista</taxon>
        <taxon>Haptophyta</taxon>
        <taxon>Prymnesiophyceae</taxon>
        <taxon>Isochrysidales</taxon>
        <taxon>Noelaerhabdaceae</taxon>
        <taxon>Emiliania</taxon>
    </lineage>
</organism>
<sequence>MKLLPVVGPSPLSVNPIFEIGPMEPRYSEYFVFEGVSVDENGARLSAAASSWVDSAWYGDPSIVSPSLADVGGGGLVAV</sequence>
<dbReference type="GeneID" id="17266300"/>
<dbReference type="InterPro" id="IPR004304">
    <property type="entry name" value="FmdA_AmdA"/>
</dbReference>
<dbReference type="RefSeq" id="XP_005773184.1">
    <property type="nucleotide sequence ID" value="XM_005773127.1"/>
</dbReference>
<dbReference type="AlphaFoldDB" id="A0A0D3JB70"/>